<feature type="binding site" evidence="12">
    <location>
        <begin position="240"/>
        <end position="241"/>
    </location>
    <ligand>
        <name>pyridoxal 5'-phosphate</name>
        <dbReference type="ChEBI" id="CHEBI:597326"/>
    </ligand>
</feature>
<dbReference type="Pfam" id="PF00266">
    <property type="entry name" value="Aminotran_5"/>
    <property type="match status" value="1"/>
</dbReference>
<dbReference type="PROSITE" id="PS00595">
    <property type="entry name" value="AA_TRANSFER_CLASS_5"/>
    <property type="match status" value="1"/>
</dbReference>
<dbReference type="FunFam" id="3.90.1150.10:FF:000006">
    <property type="entry name" value="Phosphoserine aminotransferase"/>
    <property type="match status" value="1"/>
</dbReference>
<dbReference type="OrthoDB" id="9809412at2"/>
<comment type="catalytic activity">
    <reaction evidence="10 12">
        <text>4-(phosphooxy)-L-threonine + 2-oxoglutarate = (R)-3-hydroxy-2-oxo-4-phosphooxybutanoate + L-glutamate</text>
        <dbReference type="Rhea" id="RHEA:16573"/>
        <dbReference type="ChEBI" id="CHEBI:16810"/>
        <dbReference type="ChEBI" id="CHEBI:29985"/>
        <dbReference type="ChEBI" id="CHEBI:58452"/>
        <dbReference type="ChEBI" id="CHEBI:58538"/>
        <dbReference type="EC" id="2.6.1.52"/>
    </reaction>
</comment>
<evidence type="ECO:0000256" key="11">
    <source>
        <dbReference type="ARBA" id="ARBA00049007"/>
    </source>
</evidence>
<dbReference type="GO" id="GO:0005737">
    <property type="term" value="C:cytoplasm"/>
    <property type="evidence" value="ECO:0007669"/>
    <property type="project" value="UniProtKB-SubCell"/>
</dbReference>
<comment type="subcellular location">
    <subcellularLocation>
        <location evidence="12">Cytoplasm</location>
    </subcellularLocation>
</comment>
<evidence type="ECO:0000256" key="8">
    <source>
        <dbReference type="ARBA" id="ARBA00023096"/>
    </source>
</evidence>
<organism evidence="15 16">
    <name type="scientific">Candidatus Pantoea edessiphila</name>
    <dbReference type="NCBI Taxonomy" id="2044610"/>
    <lineage>
        <taxon>Bacteria</taxon>
        <taxon>Pseudomonadati</taxon>
        <taxon>Pseudomonadota</taxon>
        <taxon>Gammaproteobacteria</taxon>
        <taxon>Enterobacterales</taxon>
        <taxon>Erwiniaceae</taxon>
        <taxon>Pantoea</taxon>
    </lineage>
</organism>
<evidence type="ECO:0000259" key="14">
    <source>
        <dbReference type="Pfam" id="PF00266"/>
    </source>
</evidence>
<evidence type="ECO:0000256" key="4">
    <source>
        <dbReference type="ARBA" id="ARBA00022576"/>
    </source>
</evidence>
<comment type="pathway">
    <text evidence="1 12">Cofactor biosynthesis; pyridoxine 5'-phosphate biosynthesis; pyridoxine 5'-phosphate from D-erythrose 4-phosphate: step 3/5.</text>
</comment>
<dbReference type="InterPro" id="IPR015422">
    <property type="entry name" value="PyrdxlP-dep_Trfase_small"/>
</dbReference>
<evidence type="ECO:0000256" key="6">
    <source>
        <dbReference type="ARBA" id="ARBA00022679"/>
    </source>
</evidence>
<comment type="caution">
    <text evidence="12">Lacks conserved residue(s) required for the propagation of feature annotation.</text>
</comment>
<comment type="cofactor">
    <cofactor evidence="12">
        <name>pyridoxal 5'-phosphate</name>
        <dbReference type="ChEBI" id="CHEBI:597326"/>
    </cofactor>
    <text evidence="12">Binds 1 pyridoxal phosphate per subunit.</text>
</comment>
<dbReference type="InterPro" id="IPR015421">
    <property type="entry name" value="PyrdxlP-dep_Trfase_major"/>
</dbReference>
<comment type="catalytic activity">
    <reaction evidence="11 12 13">
        <text>O-phospho-L-serine + 2-oxoglutarate = 3-phosphooxypyruvate + L-glutamate</text>
        <dbReference type="Rhea" id="RHEA:14329"/>
        <dbReference type="ChEBI" id="CHEBI:16810"/>
        <dbReference type="ChEBI" id="CHEBI:18110"/>
        <dbReference type="ChEBI" id="CHEBI:29985"/>
        <dbReference type="ChEBI" id="CHEBI:57524"/>
        <dbReference type="EC" id="2.6.1.52"/>
    </reaction>
</comment>
<comment type="caution">
    <text evidence="15">The sequence shown here is derived from an EMBL/GenBank/DDBJ whole genome shotgun (WGS) entry which is preliminary data.</text>
</comment>
<proteinExistence type="inferred from homology"/>
<feature type="binding site" evidence="12">
    <location>
        <position position="103"/>
    </location>
    <ligand>
        <name>pyridoxal 5'-phosphate</name>
        <dbReference type="ChEBI" id="CHEBI:597326"/>
    </ligand>
</feature>
<feature type="modified residue" description="N6-(pyridoxal phosphate)lysine" evidence="12">
    <location>
        <position position="198"/>
    </location>
</feature>
<accession>A0A2P5T0J9</accession>
<dbReference type="Proteomes" id="UP000296153">
    <property type="component" value="Unassembled WGS sequence"/>
</dbReference>
<evidence type="ECO:0000256" key="12">
    <source>
        <dbReference type="HAMAP-Rule" id="MF_00160"/>
    </source>
</evidence>
<evidence type="ECO:0000313" key="16">
    <source>
        <dbReference type="Proteomes" id="UP000296153"/>
    </source>
</evidence>
<dbReference type="GO" id="GO:0004648">
    <property type="term" value="F:O-phospho-L-serine:2-oxoglutarate aminotransferase activity"/>
    <property type="evidence" value="ECO:0007669"/>
    <property type="project" value="UniProtKB-UniRule"/>
</dbReference>
<dbReference type="PANTHER" id="PTHR43247:SF1">
    <property type="entry name" value="PHOSPHOSERINE AMINOTRANSFERASE"/>
    <property type="match status" value="1"/>
</dbReference>
<dbReference type="HAMAP" id="MF_00160">
    <property type="entry name" value="SerC_aminotrans_5"/>
    <property type="match status" value="1"/>
</dbReference>
<dbReference type="SUPFAM" id="SSF53383">
    <property type="entry name" value="PLP-dependent transferases"/>
    <property type="match status" value="1"/>
</dbReference>
<evidence type="ECO:0000313" key="15">
    <source>
        <dbReference type="EMBL" id="PPI88083.1"/>
    </source>
</evidence>
<keyword evidence="5 12" id="KW-0028">Amino-acid biosynthesis</keyword>
<dbReference type="InterPro" id="IPR000192">
    <property type="entry name" value="Aminotrans_V_dom"/>
</dbReference>
<keyword evidence="12" id="KW-0963">Cytoplasm</keyword>
<comment type="function">
    <text evidence="12">Catalyzes the reversible conversion of 3-phosphohydroxypyruvate to phosphoserine and of 3-hydroxy-2-oxo-4-phosphonooxybutanoate to phosphohydroxythreonine.</text>
</comment>
<sequence length="363" mass="40973">MKNIYNFSAGPAMLPIDVLYRIKEELINWNKLGVSIMEISHRSNDFIRMAEKTVQDLRELLKIPSNYKILFCHGGARAQFAAIPANLLDSYCSKPDYINGGYWSNKAVEEAKNYCSPNVIDVKTTYNGKYGITPMKNWNISDNSIYLHYCPNETIDGVAINESPNFKKKIIVADLSSAILSYPIDINNYGIIYASSQKNIGPSGLTLVIIKEKILNKKTNLCIPSILNYKILADNNSMFNTPSTFSWYVSGLVFDWLKKQGGIIEINKINQIKSSLLYRTIDHSDFYQNNVTKNNRSIMNIPFQLADSSLENIFLKKSTEAGLLSLKGHRIAGGMRASIYNAMPLDGVKALADFMVYFERKYG</sequence>
<keyword evidence="9 12" id="KW-0718">Serine biosynthesis</keyword>
<evidence type="ECO:0000256" key="1">
    <source>
        <dbReference type="ARBA" id="ARBA00004915"/>
    </source>
</evidence>
<comment type="subunit">
    <text evidence="12">Homodimer.</text>
</comment>
<dbReference type="PIRSF" id="PIRSF000525">
    <property type="entry name" value="SerC"/>
    <property type="match status" value="1"/>
</dbReference>
<comment type="similarity">
    <text evidence="3 12">Belongs to the class-V pyridoxal-phosphate-dependent aminotransferase family. SerC subfamily.</text>
</comment>
<dbReference type="InterPro" id="IPR015424">
    <property type="entry name" value="PyrdxlP-dep_Trfase"/>
</dbReference>
<dbReference type="GO" id="GO:0006564">
    <property type="term" value="P:L-serine biosynthetic process"/>
    <property type="evidence" value="ECO:0007669"/>
    <property type="project" value="UniProtKB-UniRule"/>
</dbReference>
<feature type="binding site" evidence="12">
    <location>
        <position position="154"/>
    </location>
    <ligand>
        <name>pyridoxal 5'-phosphate</name>
        <dbReference type="ChEBI" id="CHEBI:597326"/>
    </ligand>
</feature>
<evidence type="ECO:0000256" key="5">
    <source>
        <dbReference type="ARBA" id="ARBA00022605"/>
    </source>
</evidence>
<dbReference type="PANTHER" id="PTHR43247">
    <property type="entry name" value="PHOSPHOSERINE AMINOTRANSFERASE"/>
    <property type="match status" value="1"/>
</dbReference>
<dbReference type="NCBIfam" id="NF003764">
    <property type="entry name" value="PRK05355.1"/>
    <property type="match status" value="1"/>
</dbReference>
<dbReference type="AlphaFoldDB" id="A0A2P5T0J9"/>
<feature type="domain" description="Aminotransferase class V" evidence="14">
    <location>
        <begin position="4"/>
        <end position="351"/>
    </location>
</feature>
<dbReference type="GO" id="GO:0008615">
    <property type="term" value="P:pyridoxine biosynthetic process"/>
    <property type="evidence" value="ECO:0007669"/>
    <property type="project" value="UniProtKB-UniRule"/>
</dbReference>
<dbReference type="UniPathway" id="UPA00135">
    <property type="reaction ID" value="UER00197"/>
</dbReference>
<protein>
    <recommendedName>
        <fullName evidence="12">Phosphoserine aminotransferase</fullName>
        <ecNumber evidence="12">2.6.1.52</ecNumber>
    </recommendedName>
    <alternativeName>
        <fullName evidence="12">Phosphohydroxythreonine aminotransferase</fullName>
        <shortName evidence="12">PSAT</shortName>
    </alternativeName>
</protein>
<dbReference type="EC" id="2.6.1.52" evidence="12"/>
<dbReference type="EMBL" id="PDKT01000001">
    <property type="protein sequence ID" value="PPI88083.1"/>
    <property type="molecule type" value="Genomic_DNA"/>
</dbReference>
<feature type="binding site" evidence="12">
    <location>
        <position position="174"/>
    </location>
    <ligand>
        <name>pyridoxal 5'-phosphate</name>
        <dbReference type="ChEBI" id="CHEBI:597326"/>
    </ligand>
</feature>
<evidence type="ECO:0000256" key="3">
    <source>
        <dbReference type="ARBA" id="ARBA00006904"/>
    </source>
</evidence>
<feature type="binding site" evidence="12">
    <location>
        <position position="197"/>
    </location>
    <ligand>
        <name>pyridoxal 5'-phosphate</name>
        <dbReference type="ChEBI" id="CHEBI:597326"/>
    </ligand>
</feature>
<evidence type="ECO:0000256" key="10">
    <source>
        <dbReference type="ARBA" id="ARBA00047630"/>
    </source>
</evidence>
<dbReference type="FunFam" id="3.40.640.10:FF:000010">
    <property type="entry name" value="Phosphoserine aminotransferase"/>
    <property type="match status" value="1"/>
</dbReference>
<dbReference type="UniPathway" id="UPA00244">
    <property type="reaction ID" value="UER00311"/>
</dbReference>
<evidence type="ECO:0000256" key="13">
    <source>
        <dbReference type="RuleBase" id="RU004505"/>
    </source>
</evidence>
<keyword evidence="8 12" id="KW-0664">Pyridoxine biosynthesis</keyword>
<keyword evidence="4 12" id="KW-0032">Aminotransferase</keyword>
<feature type="binding site" evidence="12">
    <location>
        <begin position="76"/>
        <end position="77"/>
    </location>
    <ligand>
        <name>pyridoxal 5'-phosphate</name>
        <dbReference type="ChEBI" id="CHEBI:597326"/>
    </ligand>
</feature>
<dbReference type="NCBIfam" id="TIGR01364">
    <property type="entry name" value="serC_1"/>
    <property type="match status" value="1"/>
</dbReference>
<keyword evidence="7 12" id="KW-0663">Pyridoxal phosphate</keyword>
<reference evidence="15 16" key="1">
    <citation type="journal article" date="2018" name="Genome Biol. Evol.">
        <title>Cladogenesis and Genomic Streamlining in Extracellular Endosymbionts of Tropical Stink Bugs.</title>
        <authorList>
            <person name="Otero-Bravo A."/>
            <person name="Goffredi S."/>
            <person name="Sabree Z.L."/>
        </authorList>
    </citation>
    <scope>NUCLEOTIDE SEQUENCE [LARGE SCALE GENOMIC DNA]</scope>
    <source>
        <strain evidence="15 16">SoEE</strain>
    </source>
</reference>
<dbReference type="InterPro" id="IPR022278">
    <property type="entry name" value="Pser_aminoTfrase"/>
</dbReference>
<dbReference type="InterPro" id="IPR020578">
    <property type="entry name" value="Aminotrans_V_PyrdxlP_BS"/>
</dbReference>
<name>A0A2P5T0J9_9GAMM</name>
<dbReference type="Gene3D" id="3.40.640.10">
    <property type="entry name" value="Type I PLP-dependent aspartate aminotransferase-like (Major domain)"/>
    <property type="match status" value="1"/>
</dbReference>
<comment type="pathway">
    <text evidence="2 12 13">Amino-acid biosynthesis; L-serine biosynthesis; L-serine from 3-phospho-D-glycerate: step 2/3.</text>
</comment>
<dbReference type="Gene3D" id="3.90.1150.10">
    <property type="entry name" value="Aspartate Aminotransferase, domain 1"/>
    <property type="match status" value="1"/>
</dbReference>
<dbReference type="GO" id="GO:0030170">
    <property type="term" value="F:pyridoxal phosphate binding"/>
    <property type="evidence" value="ECO:0007669"/>
    <property type="project" value="UniProtKB-UniRule"/>
</dbReference>
<evidence type="ECO:0000256" key="7">
    <source>
        <dbReference type="ARBA" id="ARBA00022898"/>
    </source>
</evidence>
<feature type="binding site" evidence="12">
    <location>
        <position position="42"/>
    </location>
    <ligand>
        <name>L-glutamate</name>
        <dbReference type="ChEBI" id="CHEBI:29985"/>
    </ligand>
</feature>
<keyword evidence="6 12" id="KW-0808">Transferase</keyword>
<gene>
    <name evidence="12" type="primary">serC</name>
    <name evidence="15" type="ORF">CRV12_00360</name>
</gene>
<dbReference type="RefSeq" id="WP_136130693.1">
    <property type="nucleotide sequence ID" value="NZ_PDKT01000001.1"/>
</dbReference>
<evidence type="ECO:0000256" key="2">
    <source>
        <dbReference type="ARBA" id="ARBA00005099"/>
    </source>
</evidence>
<evidence type="ECO:0000256" key="9">
    <source>
        <dbReference type="ARBA" id="ARBA00023299"/>
    </source>
</evidence>